<dbReference type="Proteomes" id="UP000265520">
    <property type="component" value="Unassembled WGS sequence"/>
</dbReference>
<organism evidence="1 2">
    <name type="scientific">Trifolium medium</name>
    <dbReference type="NCBI Taxonomy" id="97028"/>
    <lineage>
        <taxon>Eukaryota</taxon>
        <taxon>Viridiplantae</taxon>
        <taxon>Streptophyta</taxon>
        <taxon>Embryophyta</taxon>
        <taxon>Tracheophyta</taxon>
        <taxon>Spermatophyta</taxon>
        <taxon>Magnoliopsida</taxon>
        <taxon>eudicotyledons</taxon>
        <taxon>Gunneridae</taxon>
        <taxon>Pentapetalae</taxon>
        <taxon>rosids</taxon>
        <taxon>fabids</taxon>
        <taxon>Fabales</taxon>
        <taxon>Fabaceae</taxon>
        <taxon>Papilionoideae</taxon>
        <taxon>50 kb inversion clade</taxon>
        <taxon>NPAAA clade</taxon>
        <taxon>Hologalegina</taxon>
        <taxon>IRL clade</taxon>
        <taxon>Trifolieae</taxon>
        <taxon>Trifolium</taxon>
    </lineage>
</organism>
<comment type="caution">
    <text evidence="1">The sequence shown here is derived from an EMBL/GenBank/DDBJ whole genome shotgun (WGS) entry which is preliminary data.</text>
</comment>
<sequence length="48" mass="5317">MLRTPFHLSSVPERWPPSDLRAVEANELVVFALEAIEPGLCVFGLDPP</sequence>
<dbReference type="AlphaFoldDB" id="A0A392TPE1"/>
<proteinExistence type="predicted"/>
<name>A0A392TPE1_9FABA</name>
<keyword evidence="2" id="KW-1185">Reference proteome</keyword>
<protein>
    <submittedName>
        <fullName evidence="1">Uncharacterized protein</fullName>
    </submittedName>
</protein>
<evidence type="ECO:0000313" key="1">
    <source>
        <dbReference type="EMBL" id="MCI62006.1"/>
    </source>
</evidence>
<reference evidence="1 2" key="1">
    <citation type="journal article" date="2018" name="Front. Plant Sci.">
        <title>Red Clover (Trifolium pratense) and Zigzag Clover (T. medium) - A Picture of Genomic Similarities and Differences.</title>
        <authorList>
            <person name="Dluhosova J."/>
            <person name="Istvanek J."/>
            <person name="Nedelnik J."/>
            <person name="Repkova J."/>
        </authorList>
    </citation>
    <scope>NUCLEOTIDE SEQUENCE [LARGE SCALE GENOMIC DNA]</scope>
    <source>
        <strain evidence="2">cv. 10/8</strain>
        <tissue evidence="1">Leaf</tissue>
    </source>
</reference>
<dbReference type="EMBL" id="LXQA010610757">
    <property type="protein sequence ID" value="MCI62006.1"/>
    <property type="molecule type" value="Genomic_DNA"/>
</dbReference>
<feature type="non-terminal residue" evidence="1">
    <location>
        <position position="48"/>
    </location>
</feature>
<accession>A0A392TPE1</accession>
<evidence type="ECO:0000313" key="2">
    <source>
        <dbReference type="Proteomes" id="UP000265520"/>
    </source>
</evidence>